<proteinExistence type="predicted"/>
<sequence length="157" mass="16579">MGVFTFEEESHSTASPAKLYKALVTDSDTVIPKAVGAIQSVEIVEGSGGVGTIKKLTFIEDGKTGHVLHKVEAIDEVNYAYNYSLVGGDPFPESVDKISFETKLAAGPNGGSVGKITVKYHTKGDAKASDEELATGKAKGETLFKAVEAFVLANPHY</sequence>
<evidence type="ECO:0000313" key="2">
    <source>
        <dbReference type="Proteomes" id="UP000828941"/>
    </source>
</evidence>
<name>A0ACB9NIA8_BAUVA</name>
<protein>
    <submittedName>
        <fullName evidence="1">Uncharacterized protein</fullName>
    </submittedName>
</protein>
<dbReference type="EMBL" id="CM039431">
    <property type="protein sequence ID" value="KAI4334906.1"/>
    <property type="molecule type" value="Genomic_DNA"/>
</dbReference>
<evidence type="ECO:0000313" key="1">
    <source>
        <dbReference type="EMBL" id="KAI4334906.1"/>
    </source>
</evidence>
<keyword evidence="2" id="KW-1185">Reference proteome</keyword>
<comment type="caution">
    <text evidence="1">The sequence shown here is derived from an EMBL/GenBank/DDBJ whole genome shotgun (WGS) entry which is preliminary data.</text>
</comment>
<accession>A0ACB9NIA8</accession>
<organism evidence="1 2">
    <name type="scientific">Bauhinia variegata</name>
    <name type="common">Purple orchid tree</name>
    <name type="synonym">Phanera variegata</name>
    <dbReference type="NCBI Taxonomy" id="167791"/>
    <lineage>
        <taxon>Eukaryota</taxon>
        <taxon>Viridiplantae</taxon>
        <taxon>Streptophyta</taxon>
        <taxon>Embryophyta</taxon>
        <taxon>Tracheophyta</taxon>
        <taxon>Spermatophyta</taxon>
        <taxon>Magnoliopsida</taxon>
        <taxon>eudicotyledons</taxon>
        <taxon>Gunneridae</taxon>
        <taxon>Pentapetalae</taxon>
        <taxon>rosids</taxon>
        <taxon>fabids</taxon>
        <taxon>Fabales</taxon>
        <taxon>Fabaceae</taxon>
        <taxon>Cercidoideae</taxon>
        <taxon>Cercideae</taxon>
        <taxon>Bauhiniinae</taxon>
        <taxon>Bauhinia</taxon>
    </lineage>
</organism>
<gene>
    <name evidence="1" type="ORF">L6164_013608</name>
</gene>
<dbReference type="Proteomes" id="UP000828941">
    <property type="component" value="Chromosome 6"/>
</dbReference>
<reference evidence="1 2" key="1">
    <citation type="journal article" date="2022" name="DNA Res.">
        <title>Chromosomal-level genome assembly of the orchid tree Bauhinia variegata (Leguminosae; Cercidoideae) supports the allotetraploid origin hypothesis of Bauhinia.</title>
        <authorList>
            <person name="Zhong Y."/>
            <person name="Chen Y."/>
            <person name="Zheng D."/>
            <person name="Pang J."/>
            <person name="Liu Y."/>
            <person name="Luo S."/>
            <person name="Meng S."/>
            <person name="Qian L."/>
            <person name="Wei D."/>
            <person name="Dai S."/>
            <person name="Zhou R."/>
        </authorList>
    </citation>
    <scope>NUCLEOTIDE SEQUENCE [LARGE SCALE GENOMIC DNA]</scope>
    <source>
        <strain evidence="1">BV-YZ2020</strain>
    </source>
</reference>